<dbReference type="GO" id="GO:0007165">
    <property type="term" value="P:signal transduction"/>
    <property type="evidence" value="ECO:0007669"/>
    <property type="project" value="InterPro"/>
</dbReference>
<accession>A0AAV7ZN80</accession>
<evidence type="ECO:0000313" key="2">
    <source>
        <dbReference type="EMBL" id="KAJ3442132.1"/>
    </source>
</evidence>
<dbReference type="InterPro" id="IPR000198">
    <property type="entry name" value="RhoGAP_dom"/>
</dbReference>
<dbReference type="Proteomes" id="UP001146793">
    <property type="component" value="Unassembled WGS sequence"/>
</dbReference>
<dbReference type="InterPro" id="IPR008936">
    <property type="entry name" value="Rho_GTPase_activation_prot"/>
</dbReference>
<dbReference type="PROSITE" id="PS50238">
    <property type="entry name" value="RHOGAP"/>
    <property type="match status" value="1"/>
</dbReference>
<evidence type="ECO:0000259" key="1">
    <source>
        <dbReference type="PROSITE" id="PS50238"/>
    </source>
</evidence>
<proteinExistence type="predicted"/>
<name>A0AAV7ZN80_9EUKA</name>
<organism evidence="2 3">
    <name type="scientific">Anaeramoeba flamelloides</name>
    <dbReference type="NCBI Taxonomy" id="1746091"/>
    <lineage>
        <taxon>Eukaryota</taxon>
        <taxon>Metamonada</taxon>
        <taxon>Anaeramoebidae</taxon>
        <taxon>Anaeramoeba</taxon>
    </lineage>
</organism>
<protein>
    <submittedName>
        <fullName evidence="2">Rho gtpase activation protein</fullName>
    </submittedName>
</protein>
<dbReference type="Pfam" id="PF00620">
    <property type="entry name" value="RhoGAP"/>
    <property type="match status" value="1"/>
</dbReference>
<dbReference type="Gene3D" id="1.10.555.10">
    <property type="entry name" value="Rho GTPase activation protein"/>
    <property type="match status" value="1"/>
</dbReference>
<dbReference type="PANTHER" id="PTHR45876:SF8">
    <property type="entry name" value="FI04035P"/>
    <property type="match status" value="1"/>
</dbReference>
<comment type="caution">
    <text evidence="2">The sequence shown here is derived from an EMBL/GenBank/DDBJ whole genome shotgun (WGS) entry which is preliminary data.</text>
</comment>
<dbReference type="GO" id="GO:0005096">
    <property type="term" value="F:GTPase activator activity"/>
    <property type="evidence" value="ECO:0007669"/>
    <property type="project" value="TreeGrafter"/>
</dbReference>
<dbReference type="SUPFAM" id="SSF48350">
    <property type="entry name" value="GTPase activation domain, GAP"/>
    <property type="match status" value="1"/>
</dbReference>
<reference evidence="2" key="1">
    <citation type="submission" date="2022-08" db="EMBL/GenBank/DDBJ databases">
        <title>Novel sulphate-reducing endosymbionts in the free-living metamonad Anaeramoeba.</title>
        <authorList>
            <person name="Jerlstrom-Hultqvist J."/>
            <person name="Cepicka I."/>
            <person name="Gallot-Lavallee L."/>
            <person name="Salas-Leiva D."/>
            <person name="Curtis B.A."/>
            <person name="Zahonova K."/>
            <person name="Pipaliya S."/>
            <person name="Dacks J."/>
            <person name="Roger A.J."/>
        </authorList>
    </citation>
    <scope>NUCLEOTIDE SEQUENCE</scope>
    <source>
        <strain evidence="2">Busselton2</strain>
    </source>
</reference>
<dbReference type="EMBL" id="JANTQA010000026">
    <property type="protein sequence ID" value="KAJ3442132.1"/>
    <property type="molecule type" value="Genomic_DNA"/>
</dbReference>
<feature type="domain" description="Rho-GAP" evidence="1">
    <location>
        <begin position="1"/>
        <end position="117"/>
    </location>
</feature>
<gene>
    <name evidence="2" type="ORF">M0812_11862</name>
</gene>
<evidence type="ECO:0000313" key="3">
    <source>
        <dbReference type="Proteomes" id="UP001146793"/>
    </source>
</evidence>
<dbReference type="GO" id="GO:0005737">
    <property type="term" value="C:cytoplasm"/>
    <property type="evidence" value="ECO:0007669"/>
    <property type="project" value="TreeGrafter"/>
</dbReference>
<dbReference type="PANTHER" id="PTHR45876">
    <property type="entry name" value="FI04035P"/>
    <property type="match status" value="1"/>
</dbReference>
<dbReference type="AlphaFoldDB" id="A0AAV7ZN80"/>
<sequence length="117" mass="13327">MKEQAQKESYAKEVIPHIIPFLTNQIKLEGGFNTEGIFRVPGNLNQILKYKEQINSWNFTPTKEVGNTAFLYASTLKLWLRELEGPILPLSNVPTLLKTEIESEMISIAENLPLINK</sequence>